<gene>
    <name evidence="3" type="ORF">PH603_05405</name>
</gene>
<dbReference type="InterPro" id="IPR035965">
    <property type="entry name" value="PAS-like_dom_sf"/>
</dbReference>
<dbReference type="AlphaFoldDB" id="A0AAE9XTW8"/>
<dbReference type="SUPFAM" id="SSF55785">
    <property type="entry name" value="PYP-like sensor domain (PAS domain)"/>
    <property type="match status" value="1"/>
</dbReference>
<evidence type="ECO:0000313" key="4">
    <source>
        <dbReference type="Proteomes" id="UP001217500"/>
    </source>
</evidence>
<dbReference type="Gene3D" id="3.30.450.20">
    <property type="entry name" value="PAS domain"/>
    <property type="match status" value="1"/>
</dbReference>
<reference evidence="3" key="1">
    <citation type="submission" date="2023-01" db="EMBL/GenBank/DDBJ databases">
        <title>The genome sequence of Kordiimonadaceae bacterium 6D33.</title>
        <authorList>
            <person name="Liu Y."/>
        </authorList>
    </citation>
    <scope>NUCLEOTIDE SEQUENCE</scope>
    <source>
        <strain evidence="3">6D33</strain>
    </source>
</reference>
<name>A0AAE9XTW8_9PROT</name>
<organism evidence="3 4">
    <name type="scientific">Gimibacter soli</name>
    <dbReference type="NCBI Taxonomy" id="3024400"/>
    <lineage>
        <taxon>Bacteria</taxon>
        <taxon>Pseudomonadati</taxon>
        <taxon>Pseudomonadota</taxon>
        <taxon>Alphaproteobacteria</taxon>
        <taxon>Kordiimonadales</taxon>
        <taxon>Temperatibacteraceae</taxon>
        <taxon>Gimibacter</taxon>
    </lineage>
</organism>
<feature type="compositionally biased region" description="Low complexity" evidence="1">
    <location>
        <begin position="445"/>
        <end position="465"/>
    </location>
</feature>
<dbReference type="Pfam" id="PF08448">
    <property type="entry name" value="PAS_4"/>
    <property type="match status" value="1"/>
</dbReference>
<dbReference type="Proteomes" id="UP001217500">
    <property type="component" value="Chromosome"/>
</dbReference>
<feature type="region of interest" description="Disordered" evidence="1">
    <location>
        <begin position="400"/>
        <end position="420"/>
    </location>
</feature>
<dbReference type="RefSeq" id="WP_289504970.1">
    <property type="nucleotide sequence ID" value="NZ_CP116805.1"/>
</dbReference>
<dbReference type="InterPro" id="IPR013656">
    <property type="entry name" value="PAS_4"/>
</dbReference>
<evidence type="ECO:0000259" key="2">
    <source>
        <dbReference type="Pfam" id="PF08448"/>
    </source>
</evidence>
<evidence type="ECO:0000256" key="1">
    <source>
        <dbReference type="SAM" id="MobiDB-lite"/>
    </source>
</evidence>
<sequence length="522" mass="57633">MAKASAFDMNALDNRIRELVAYARERDGEDRTTLFRNLVDLFLTGKAPSREPTRTQLLDVLEALIPHVDPETRRTAADLLAGLSEPPMDLVRRISRDRANLVSDLLRRAPFSEDDMISLIETTGREHHQELAARNDLSANVWIALARATPTARANDSQSTLALWRDDLGIKRPSQEFAATITQLHPDTSGRAPARLRILRTDEDLIARAAEGDEDATARDELRLLDQEDVVRDTPRATPIRQIVRELPDPGPGGWAFMSDRDGLIAAVSPKGLQILDIEADDVVGSSLLDLLGLNAKLGHPIARALQRRSAIHDAPLYLSNLDSHHRYWTLEATPLFSPCGGVFEGYEGILTPVMPMEDDEPVRGDTNTAADPLFLDEDESDTPQPRTAAAGLRMQPLARHEADEDAEHRPAVNAETERHVGDTFAMLRAELKHDVPPSRPIDTPAAEQRPVQQQAPAQPQAQAPAPTPEPMTQDDLRATLDTLDDAIRRLSEAARNGKPQLRLQADIAAACAKSLREQLDR</sequence>
<feature type="region of interest" description="Disordered" evidence="1">
    <location>
        <begin position="358"/>
        <end position="388"/>
    </location>
</feature>
<dbReference type="EMBL" id="CP116805">
    <property type="protein sequence ID" value="WCL55195.1"/>
    <property type="molecule type" value="Genomic_DNA"/>
</dbReference>
<protein>
    <submittedName>
        <fullName evidence="3">PAS domain-containing protein</fullName>
    </submittedName>
</protein>
<feature type="region of interest" description="Disordered" evidence="1">
    <location>
        <begin position="435"/>
        <end position="478"/>
    </location>
</feature>
<feature type="domain" description="PAS fold-4" evidence="2">
    <location>
        <begin position="252"/>
        <end position="343"/>
    </location>
</feature>
<keyword evidence="4" id="KW-1185">Reference proteome</keyword>
<evidence type="ECO:0000313" key="3">
    <source>
        <dbReference type="EMBL" id="WCL55195.1"/>
    </source>
</evidence>
<proteinExistence type="predicted"/>
<dbReference type="KEGG" id="gso:PH603_05405"/>
<accession>A0AAE9XTW8</accession>